<evidence type="ECO:0000256" key="1">
    <source>
        <dbReference type="SAM" id="Phobius"/>
    </source>
</evidence>
<name>S0B3B8_ENTIV</name>
<keyword evidence="1" id="KW-0812">Transmembrane</keyword>
<keyword evidence="1" id="KW-0472">Membrane</keyword>
<feature type="transmembrane region" description="Helical" evidence="1">
    <location>
        <begin position="6"/>
        <end position="26"/>
    </location>
</feature>
<evidence type="ECO:0000313" key="2">
    <source>
        <dbReference type="EMBL" id="BAN41928.1"/>
    </source>
</evidence>
<accession>S0B3B8</accession>
<reference evidence="2" key="1">
    <citation type="submission" date="2012-06" db="EMBL/GenBank/DDBJ databases">
        <title>Short 5' UTR of Entamoeba genes.</title>
        <authorList>
            <person name="Hiranuka K."/>
            <person name="Kumagai M."/>
            <person name="Wakaguri H."/>
            <person name="Suzuki Y."/>
            <person name="Sugano S."/>
            <person name="Watanabe J."/>
            <person name="Makioka A."/>
        </authorList>
    </citation>
    <scope>NUCLEOTIDE SEQUENCE</scope>
    <source>
        <strain evidence="2">IP1</strain>
    </source>
</reference>
<dbReference type="VEuPathDB" id="AmoebaDB:EIN_274480"/>
<proteinExistence type="evidence at transcript level"/>
<keyword evidence="1" id="KW-1133">Transmembrane helix</keyword>
<organism evidence="2">
    <name type="scientific">Entamoeba invadens</name>
    <dbReference type="NCBI Taxonomy" id="33085"/>
    <lineage>
        <taxon>Eukaryota</taxon>
        <taxon>Amoebozoa</taxon>
        <taxon>Evosea</taxon>
        <taxon>Archamoebae</taxon>
        <taxon>Mastigamoebida</taxon>
        <taxon>Entamoebidae</taxon>
        <taxon>Entamoeba</taxon>
    </lineage>
</organism>
<sequence length="371" mass="43169">MAPFNVLHIVFIILSTLVFSLLLLFYSTLGYGIATLTYPRYFTPRHSNYSYPVPTYHDSLIDVRRFNYKGKCGDVFKYKPNNKKDLWLTAVGIRDVEYWDKIRDNTKFAFGLSNSSIPNADRVVLYLDGLDIPEFFDIAESYRVRVVRERVEKQSTKKGQDVVRRFFAYFNFLSKNVGKYERILISDQRDVFIFGDFFATFSGDELVFLAECDDGGINCVTFGVECVYNAMRDGFGTEEADNYVKNGSILMNAGTMFGGAEQIFLYVKKMVETLDVEKWERWGYDQAVHNHLFYAFYNNSNVNNKNENNMSVDMCTQRACFRERNTAVYSNYWKMLYTRGSGCSPVLRHKILAEGFSIDPDRYYKKEEPIK</sequence>
<protein>
    <submittedName>
        <fullName evidence="2">Uncharacterized protein</fullName>
    </submittedName>
</protein>
<dbReference type="EMBL" id="AK423519">
    <property type="protein sequence ID" value="BAN41928.1"/>
    <property type="molecule type" value="mRNA"/>
</dbReference>
<dbReference type="AlphaFoldDB" id="S0B3B8"/>